<dbReference type="InterPro" id="IPR037294">
    <property type="entry name" value="ABC_BtuC-like"/>
</dbReference>
<keyword evidence="5 8" id="KW-0812">Transmembrane</keyword>
<evidence type="ECO:0000313" key="10">
    <source>
        <dbReference type="Proteomes" id="UP000680132"/>
    </source>
</evidence>
<feature type="transmembrane region" description="Helical" evidence="8">
    <location>
        <begin position="135"/>
        <end position="155"/>
    </location>
</feature>
<evidence type="ECO:0000256" key="8">
    <source>
        <dbReference type="SAM" id="Phobius"/>
    </source>
</evidence>
<comment type="similarity">
    <text evidence="2">Belongs to the binding-protein-dependent transport system permease family. FecCD subfamily.</text>
</comment>
<feature type="transmembrane region" description="Helical" evidence="8">
    <location>
        <begin position="223"/>
        <end position="249"/>
    </location>
</feature>
<feature type="transmembrane region" description="Helical" evidence="8">
    <location>
        <begin position="46"/>
        <end position="66"/>
    </location>
</feature>
<keyword evidence="3" id="KW-0813">Transport</keyword>
<reference evidence="9" key="1">
    <citation type="submission" date="2021-03" db="EMBL/GenBank/DDBJ databases">
        <title>Microbacterium sp. nov., a novel actinobacterium isolated from cow dung.</title>
        <authorList>
            <person name="Zhang L."/>
        </authorList>
    </citation>
    <scope>NUCLEOTIDE SEQUENCE</scope>
    <source>
        <strain evidence="9">NEAU-LLB</strain>
    </source>
</reference>
<evidence type="ECO:0000256" key="1">
    <source>
        <dbReference type="ARBA" id="ARBA00004651"/>
    </source>
</evidence>
<evidence type="ECO:0000256" key="2">
    <source>
        <dbReference type="ARBA" id="ARBA00007935"/>
    </source>
</evidence>
<accession>A0A939QLU2</accession>
<protein>
    <submittedName>
        <fullName evidence="9">Iron ABC transporter permease</fullName>
    </submittedName>
</protein>
<gene>
    <name evidence="9" type="ORF">J5V96_06265</name>
</gene>
<dbReference type="PANTHER" id="PTHR30472">
    <property type="entry name" value="FERRIC ENTEROBACTIN TRANSPORT SYSTEM PERMEASE PROTEIN"/>
    <property type="match status" value="1"/>
</dbReference>
<dbReference type="AlphaFoldDB" id="A0A939QLU2"/>
<keyword evidence="6 8" id="KW-1133">Transmembrane helix</keyword>
<keyword evidence="7 8" id="KW-0472">Membrane</keyword>
<organism evidence="9 10">
    <name type="scientific">Microbacterium stercoris</name>
    <dbReference type="NCBI Taxonomy" id="2820289"/>
    <lineage>
        <taxon>Bacteria</taxon>
        <taxon>Bacillati</taxon>
        <taxon>Actinomycetota</taxon>
        <taxon>Actinomycetes</taxon>
        <taxon>Micrococcales</taxon>
        <taxon>Microbacteriaceae</taxon>
        <taxon>Microbacterium</taxon>
    </lineage>
</organism>
<feature type="transmembrane region" description="Helical" evidence="8">
    <location>
        <begin position="103"/>
        <end position="123"/>
    </location>
</feature>
<dbReference type="GO" id="GO:0005886">
    <property type="term" value="C:plasma membrane"/>
    <property type="evidence" value="ECO:0007669"/>
    <property type="project" value="UniProtKB-SubCell"/>
</dbReference>
<dbReference type="SUPFAM" id="SSF81345">
    <property type="entry name" value="ABC transporter involved in vitamin B12 uptake, BtuC"/>
    <property type="match status" value="1"/>
</dbReference>
<feature type="transmembrane region" description="Helical" evidence="8">
    <location>
        <begin position="291"/>
        <end position="310"/>
    </location>
</feature>
<dbReference type="FunFam" id="1.10.3470.10:FF:000001">
    <property type="entry name" value="Vitamin B12 ABC transporter permease BtuC"/>
    <property type="match status" value="1"/>
</dbReference>
<keyword evidence="4" id="KW-1003">Cell membrane</keyword>
<dbReference type="CDD" id="cd06550">
    <property type="entry name" value="TM_ABC_iron-siderophores_like"/>
    <property type="match status" value="1"/>
</dbReference>
<dbReference type="PANTHER" id="PTHR30472:SF1">
    <property type="entry name" value="FE(3+) DICITRATE TRANSPORT SYSTEM PERMEASE PROTEIN FECC-RELATED"/>
    <property type="match status" value="1"/>
</dbReference>
<evidence type="ECO:0000256" key="4">
    <source>
        <dbReference type="ARBA" id="ARBA00022475"/>
    </source>
</evidence>
<dbReference type="GO" id="GO:0022857">
    <property type="term" value="F:transmembrane transporter activity"/>
    <property type="evidence" value="ECO:0007669"/>
    <property type="project" value="InterPro"/>
</dbReference>
<dbReference type="Pfam" id="PF01032">
    <property type="entry name" value="FecCD"/>
    <property type="match status" value="1"/>
</dbReference>
<comment type="subcellular location">
    <subcellularLocation>
        <location evidence="1">Cell membrane</location>
        <topology evidence="1">Multi-pass membrane protein</topology>
    </subcellularLocation>
</comment>
<feature type="transmembrane region" description="Helical" evidence="8">
    <location>
        <begin position="181"/>
        <end position="202"/>
    </location>
</feature>
<sequence length="318" mass="31512">MLGVLVVAVLASISIGGLPTTPAEVLTALFAPTGTAADVAIQGLRVPRTVLGIVVGACLGMAGTLIQGHTRNPIADPGLLGIFQGAALAIVLAAALGDPAGPVQALFAFAGALGAAVLVFTIASSSRAGATPVTLVLAGVAVSALAGALVTAVVLTDMDALDSLRFWQIGSLASRNGALSFMWPFALLGAALAVLNAPALNAMALGVQTATSLGVRVGRARTVGIAAITLLAGTSVMLAGPIAFAGLIVPHLARAVVGVDHRWQLAASAVLGAAVLLAADTVGRFVARPGELSASVILAVVGAPFFILLARRRRLVSL</sequence>
<dbReference type="Proteomes" id="UP000680132">
    <property type="component" value="Unassembled WGS sequence"/>
</dbReference>
<evidence type="ECO:0000256" key="3">
    <source>
        <dbReference type="ARBA" id="ARBA00022448"/>
    </source>
</evidence>
<keyword evidence="10" id="KW-1185">Reference proteome</keyword>
<feature type="transmembrane region" description="Helical" evidence="8">
    <location>
        <begin position="78"/>
        <end position="97"/>
    </location>
</feature>
<dbReference type="InterPro" id="IPR000522">
    <property type="entry name" value="ABC_transptr_permease_BtuC"/>
</dbReference>
<evidence type="ECO:0000256" key="7">
    <source>
        <dbReference type="ARBA" id="ARBA00023136"/>
    </source>
</evidence>
<dbReference type="Gene3D" id="1.10.3470.10">
    <property type="entry name" value="ABC transporter involved in vitamin B12 uptake, BtuC"/>
    <property type="match status" value="1"/>
</dbReference>
<feature type="transmembrane region" description="Helical" evidence="8">
    <location>
        <begin position="261"/>
        <end position="279"/>
    </location>
</feature>
<dbReference type="EMBL" id="JAGFOA010000002">
    <property type="protein sequence ID" value="MBO3663115.1"/>
    <property type="molecule type" value="Genomic_DNA"/>
</dbReference>
<proteinExistence type="inferred from homology"/>
<evidence type="ECO:0000313" key="9">
    <source>
        <dbReference type="EMBL" id="MBO3663115.1"/>
    </source>
</evidence>
<name>A0A939QLU2_9MICO</name>
<comment type="caution">
    <text evidence="9">The sequence shown here is derived from an EMBL/GenBank/DDBJ whole genome shotgun (WGS) entry which is preliminary data.</text>
</comment>
<dbReference type="GO" id="GO:0033214">
    <property type="term" value="P:siderophore-iron import into cell"/>
    <property type="evidence" value="ECO:0007669"/>
    <property type="project" value="TreeGrafter"/>
</dbReference>
<evidence type="ECO:0000256" key="6">
    <source>
        <dbReference type="ARBA" id="ARBA00022989"/>
    </source>
</evidence>
<evidence type="ECO:0000256" key="5">
    <source>
        <dbReference type="ARBA" id="ARBA00022692"/>
    </source>
</evidence>
<dbReference type="RefSeq" id="WP_208501797.1">
    <property type="nucleotide sequence ID" value="NZ_JAGFOA010000002.1"/>
</dbReference>